<sequence>MGDGAMLGLLRGCVCDADDVHPQQFHKPLVQLGEHEDALEIRVPRPKHLIPRMQTYSSSPDQPLLGVPIREGTLWHLSAQDPACFSVSFLMISQHCHAKLFVAGQLQWSHC</sequence>
<proteinExistence type="predicted"/>
<protein>
    <submittedName>
        <fullName evidence="1">Uncharacterized protein</fullName>
    </submittedName>
</protein>
<keyword evidence="2" id="KW-1185">Reference proteome</keyword>
<evidence type="ECO:0000313" key="1">
    <source>
        <dbReference type="EMBL" id="CAE7448732.1"/>
    </source>
</evidence>
<dbReference type="OrthoDB" id="406671at2759"/>
<gene>
    <name evidence="1" type="ORF">SNAT2548_LOCUS24505</name>
</gene>
<accession>A0A812RMQ8</accession>
<dbReference type="Proteomes" id="UP000604046">
    <property type="component" value="Unassembled WGS sequence"/>
</dbReference>
<organism evidence="1 2">
    <name type="scientific">Symbiodinium natans</name>
    <dbReference type="NCBI Taxonomy" id="878477"/>
    <lineage>
        <taxon>Eukaryota</taxon>
        <taxon>Sar</taxon>
        <taxon>Alveolata</taxon>
        <taxon>Dinophyceae</taxon>
        <taxon>Suessiales</taxon>
        <taxon>Symbiodiniaceae</taxon>
        <taxon>Symbiodinium</taxon>
    </lineage>
</organism>
<comment type="caution">
    <text evidence="1">The sequence shown here is derived from an EMBL/GenBank/DDBJ whole genome shotgun (WGS) entry which is preliminary data.</text>
</comment>
<evidence type="ECO:0000313" key="2">
    <source>
        <dbReference type="Proteomes" id="UP000604046"/>
    </source>
</evidence>
<name>A0A812RMQ8_9DINO</name>
<dbReference type="EMBL" id="CAJNDS010002360">
    <property type="protein sequence ID" value="CAE7448732.1"/>
    <property type="molecule type" value="Genomic_DNA"/>
</dbReference>
<reference evidence="1" key="1">
    <citation type="submission" date="2021-02" db="EMBL/GenBank/DDBJ databases">
        <authorList>
            <person name="Dougan E. K."/>
            <person name="Rhodes N."/>
            <person name="Thang M."/>
            <person name="Chan C."/>
        </authorList>
    </citation>
    <scope>NUCLEOTIDE SEQUENCE</scope>
</reference>
<dbReference type="AlphaFoldDB" id="A0A812RMQ8"/>